<dbReference type="Pfam" id="PF07905">
    <property type="entry name" value="PucR"/>
    <property type="match status" value="1"/>
</dbReference>
<keyword evidence="6" id="KW-1185">Reference proteome</keyword>
<feature type="domain" description="CdaR GGDEF-like" evidence="4">
    <location>
        <begin position="292"/>
        <end position="398"/>
    </location>
</feature>
<dbReference type="STRING" id="1943.AQJ64_25795"/>
<evidence type="ECO:0000259" key="3">
    <source>
        <dbReference type="Pfam" id="PF13556"/>
    </source>
</evidence>
<proteinExistence type="inferred from homology"/>
<dbReference type="PANTHER" id="PTHR33744">
    <property type="entry name" value="CARBOHYDRATE DIACID REGULATOR"/>
    <property type="match status" value="1"/>
</dbReference>
<comment type="similarity">
    <text evidence="1">Belongs to the CdaR family.</text>
</comment>
<organism evidence="5 6">
    <name type="scientific">Streptomyces griseoruber</name>
    <dbReference type="NCBI Taxonomy" id="1943"/>
    <lineage>
        <taxon>Bacteria</taxon>
        <taxon>Bacillati</taxon>
        <taxon>Actinomycetota</taxon>
        <taxon>Actinomycetes</taxon>
        <taxon>Kitasatosporales</taxon>
        <taxon>Streptomycetaceae</taxon>
        <taxon>Streptomyces</taxon>
    </lineage>
</organism>
<evidence type="ECO:0000259" key="2">
    <source>
        <dbReference type="Pfam" id="PF07905"/>
    </source>
</evidence>
<reference evidence="5 6" key="1">
    <citation type="submission" date="2015-10" db="EMBL/GenBank/DDBJ databases">
        <title>Draft genome sequence of Streptomyces griseoruber DSM 40281, type strain for the species Streptomyces griseoruber.</title>
        <authorList>
            <person name="Ruckert C."/>
            <person name="Winkler A."/>
            <person name="Kalinowski J."/>
            <person name="Kampfer P."/>
            <person name="Glaeser S."/>
        </authorList>
    </citation>
    <scope>NUCLEOTIDE SEQUENCE [LARGE SCALE GENOMIC DNA]</scope>
    <source>
        <strain evidence="5 6">DSM 40281</strain>
    </source>
</reference>
<feature type="domain" description="Purine catabolism PurC-like" evidence="2">
    <location>
        <begin position="21"/>
        <end position="132"/>
    </location>
</feature>
<dbReference type="AlphaFoldDB" id="A0A101SUP2"/>
<evidence type="ECO:0000313" key="6">
    <source>
        <dbReference type="Proteomes" id="UP000052982"/>
    </source>
</evidence>
<accession>A0A101SUP2</accession>
<dbReference type="InterPro" id="IPR051448">
    <property type="entry name" value="CdaR-like_regulators"/>
</dbReference>
<dbReference type="OrthoDB" id="8450798at2"/>
<dbReference type="Proteomes" id="UP000052982">
    <property type="component" value="Unassembled WGS sequence"/>
</dbReference>
<dbReference type="InterPro" id="IPR012914">
    <property type="entry name" value="PucR_dom"/>
</dbReference>
<evidence type="ECO:0000256" key="1">
    <source>
        <dbReference type="ARBA" id="ARBA00006754"/>
    </source>
</evidence>
<evidence type="ECO:0000259" key="4">
    <source>
        <dbReference type="Pfam" id="PF17853"/>
    </source>
</evidence>
<sequence length="519" mass="54347">MSWTVRAVGVPLAWLMRRQDLLLRVVAGRGGLDRDVVWAHSIELADPAPWLTGGELLLTTGLRLTADPGACEDYVARLVKAGVAAVGFGVGLSHARVPEALVDAAEEAGLPLLEVPLPTPFVAVTKAVMERLAEQQYEGVVRASRIQPRMTRAALHGGAQAVVRELAVSTGTSVVLLDHDSKVRTAHPPDAGASEAALRAGLSSPKQAAAAVSSGRDGVVAVQQVRVGPRAHGRLVLVADRTLTPVDHLLLGHAASLVALEADKPLRLREEQNHVNALFLRMLLDGSVTASAALDHLTEAGFPVRDGVRVLVLRGGSPRRALEAVGTELAERGLPLFGRGHGGCAAVLLPAGHAVTAQTVTDGARARLRSRTWAGLSAVHDLADGPAALSEARNAASVAQARDTLALVSFESLAGRLLAATPETRKVLATLAEAQLAPLSAHDTAHGTDLLDSLRTFLEHNGGWEAASAALGVHRHTLRSRIERVRGLLGADLDSAHVRAELLLALCAWQEPGGSDRTG</sequence>
<comment type="caution">
    <text evidence="5">The sequence shown here is derived from an EMBL/GenBank/DDBJ whole genome shotgun (WGS) entry which is preliminary data.</text>
</comment>
<feature type="domain" description="PucR C-terminal helix-turn-helix" evidence="3">
    <location>
        <begin position="450"/>
        <end position="506"/>
    </location>
</feature>
<dbReference type="EMBL" id="LMWW01000042">
    <property type="protein sequence ID" value="KUN80497.1"/>
    <property type="molecule type" value="Genomic_DNA"/>
</dbReference>
<protein>
    <submittedName>
        <fullName evidence="5">Purine catabolism PurC domain protein</fullName>
    </submittedName>
</protein>
<dbReference type="PANTHER" id="PTHR33744:SF1">
    <property type="entry name" value="DNA-BINDING TRANSCRIPTIONAL ACTIVATOR ADER"/>
    <property type="match status" value="1"/>
</dbReference>
<dbReference type="Pfam" id="PF17853">
    <property type="entry name" value="GGDEF_2"/>
    <property type="match status" value="1"/>
</dbReference>
<dbReference type="InterPro" id="IPR042070">
    <property type="entry name" value="PucR_C-HTH_sf"/>
</dbReference>
<name>A0A101SUP2_9ACTN</name>
<dbReference type="Pfam" id="PF13556">
    <property type="entry name" value="HTH_30"/>
    <property type="match status" value="1"/>
</dbReference>
<gene>
    <name evidence="5" type="ORF">AQJ64_25795</name>
</gene>
<evidence type="ECO:0000313" key="5">
    <source>
        <dbReference type="EMBL" id="KUN80497.1"/>
    </source>
</evidence>
<dbReference type="InterPro" id="IPR025736">
    <property type="entry name" value="PucR_C-HTH_dom"/>
</dbReference>
<dbReference type="InterPro" id="IPR041522">
    <property type="entry name" value="CdaR_GGDEF"/>
</dbReference>
<dbReference type="Gene3D" id="1.10.10.2840">
    <property type="entry name" value="PucR C-terminal helix-turn-helix domain"/>
    <property type="match status" value="1"/>
</dbReference>